<evidence type="ECO:0000313" key="1">
    <source>
        <dbReference type="EMBL" id="ETI32901.1"/>
    </source>
</evidence>
<reference evidence="1 2" key="1">
    <citation type="submission" date="2013-11" db="EMBL/GenBank/DDBJ databases">
        <title>The Genome Sequence of Phytophthora parasitica P1569.</title>
        <authorList>
            <consortium name="The Broad Institute Genomics Platform"/>
            <person name="Russ C."/>
            <person name="Tyler B."/>
            <person name="Panabieres F."/>
            <person name="Shan W."/>
            <person name="Tripathy S."/>
            <person name="Grunwald N."/>
            <person name="Machado M."/>
            <person name="Johnson C.S."/>
            <person name="Arredondo F."/>
            <person name="Hong C."/>
            <person name="Coffey M."/>
            <person name="Young S.K."/>
            <person name="Zeng Q."/>
            <person name="Gargeya S."/>
            <person name="Fitzgerald M."/>
            <person name="Abouelleil A."/>
            <person name="Alvarado L."/>
            <person name="Chapman S.B."/>
            <person name="Gainer-Dewar J."/>
            <person name="Goldberg J."/>
            <person name="Griggs A."/>
            <person name="Gujja S."/>
            <person name="Hansen M."/>
            <person name="Howarth C."/>
            <person name="Imamovic A."/>
            <person name="Ireland A."/>
            <person name="Larimer J."/>
            <person name="McCowan C."/>
            <person name="Murphy C."/>
            <person name="Pearson M."/>
            <person name="Poon T.W."/>
            <person name="Priest M."/>
            <person name="Roberts A."/>
            <person name="Saif S."/>
            <person name="Shea T."/>
            <person name="Sykes S."/>
            <person name="Wortman J."/>
            <person name="Nusbaum C."/>
            <person name="Birren B."/>
        </authorList>
    </citation>
    <scope>NUCLEOTIDE SEQUENCE [LARGE SCALE GENOMIC DNA]</scope>
    <source>
        <strain evidence="1 2">P1569</strain>
    </source>
</reference>
<sequence length="271" mass="31754">MLNRRRGKVVMKVGSSTYESLDGMDSAQRFSSTSRSMGVSLSSRIIAAESLDSASDPYRDEIRYTNTIWMEGVRLALYGWAVDGIDVRLFDVKSLIAIDSAFLLDMDRHLDTDMRRRYDFDRNKFFVDIFFPWRFFKKNGNTSKNVYPDDLTLSWKSFVDQFKRSPELWIERYYKEKRIFIGMHLVGAVMHSHLESVAHGYRRLVPQSLECPFWYDGIVSLKRITNDTVPASLVKAIANLEQVRLRWPNSKRRRPGLLKDSQNYHEWKKAV</sequence>
<gene>
    <name evidence="1" type="ORF">F443_20366</name>
</gene>
<accession>V9E1U0</accession>
<proteinExistence type="predicted"/>
<dbReference type="HOGENOM" id="CLU_1028436_0_0_1"/>
<evidence type="ECO:0000313" key="2">
    <source>
        <dbReference type="Proteomes" id="UP000018721"/>
    </source>
</evidence>
<dbReference type="eggNOG" id="ENOG502RH0I">
    <property type="taxonomic scope" value="Eukaryota"/>
</dbReference>
<keyword evidence="2" id="KW-1185">Reference proteome</keyword>
<dbReference type="Proteomes" id="UP000018721">
    <property type="component" value="Unassembled WGS sequence"/>
</dbReference>
<dbReference type="AlphaFoldDB" id="V9E1U0"/>
<dbReference type="OrthoDB" id="128154at2759"/>
<dbReference type="EMBL" id="ANIZ01003546">
    <property type="protein sequence ID" value="ETI32901.1"/>
    <property type="molecule type" value="Genomic_DNA"/>
</dbReference>
<name>V9E1U0_PHYNI</name>
<organism evidence="1 2">
    <name type="scientific">Phytophthora nicotianae P1569</name>
    <dbReference type="NCBI Taxonomy" id="1317065"/>
    <lineage>
        <taxon>Eukaryota</taxon>
        <taxon>Sar</taxon>
        <taxon>Stramenopiles</taxon>
        <taxon>Oomycota</taxon>
        <taxon>Peronosporomycetes</taxon>
        <taxon>Peronosporales</taxon>
        <taxon>Peronosporaceae</taxon>
        <taxon>Phytophthora</taxon>
    </lineage>
</organism>
<comment type="caution">
    <text evidence="1">The sequence shown here is derived from an EMBL/GenBank/DDBJ whole genome shotgun (WGS) entry which is preliminary data.</text>
</comment>
<protein>
    <submittedName>
        <fullName evidence="1">Uncharacterized protein</fullName>
    </submittedName>
</protein>